<reference evidence="2 3" key="1">
    <citation type="submission" date="2023-03" db="EMBL/GenBank/DDBJ databases">
        <title>Diaphorobacter basophil sp. nov., isolated from a sewage-treatment plant.</title>
        <authorList>
            <person name="Yang K."/>
        </authorList>
    </citation>
    <scope>NUCLEOTIDE SEQUENCE [LARGE SCALE GENOMIC DNA]</scope>
    <source>
        <strain evidence="2 3">Y-1</strain>
    </source>
</reference>
<evidence type="ECO:0000313" key="2">
    <source>
        <dbReference type="EMBL" id="WOO32548.1"/>
    </source>
</evidence>
<sequence length="251" mass="25655">MTGLLQRLAARATGSAWALQSDARLPFAGVTSSPSGATFLAPGTATAAHPPPMPAGAIRPHVTRPAPAPPVGTQLHPANMATDRPQPASTRVPADRAPLPQQRRSGLAASVATAALAQAAPHATPPNTPPSAATANVPTPWAVPLAVHADPPPLLPLNADRNTANTPAASSPPLGKAQPQVAAAPHALRGLAQLSAHAPPRSEPPEVHIHIGRIEVTAAVTPEPQAPRRPARERAQPLSLDAYLAQRKGRS</sequence>
<feature type="compositionally biased region" description="Polar residues" evidence="1">
    <location>
        <begin position="160"/>
        <end position="169"/>
    </location>
</feature>
<gene>
    <name evidence="2" type="ORF">P4826_19585</name>
</gene>
<evidence type="ECO:0008006" key="4">
    <source>
        <dbReference type="Google" id="ProtNLM"/>
    </source>
</evidence>
<feature type="region of interest" description="Disordered" evidence="1">
    <location>
        <begin position="41"/>
        <end position="106"/>
    </location>
</feature>
<keyword evidence="3" id="KW-1185">Reference proteome</keyword>
<dbReference type="RefSeq" id="WP_317702005.1">
    <property type="nucleotide sequence ID" value="NZ_CP136921.1"/>
</dbReference>
<feature type="region of interest" description="Disordered" evidence="1">
    <location>
        <begin position="158"/>
        <end position="251"/>
    </location>
</feature>
<evidence type="ECO:0000256" key="1">
    <source>
        <dbReference type="SAM" id="MobiDB-lite"/>
    </source>
</evidence>
<feature type="compositionally biased region" description="Basic and acidic residues" evidence="1">
    <location>
        <begin position="203"/>
        <end position="213"/>
    </location>
</feature>
<dbReference type="Proteomes" id="UP001303211">
    <property type="component" value="Chromosome"/>
</dbReference>
<accession>A0ABZ0J3D7</accession>
<name>A0ABZ0J3D7_9BURK</name>
<protein>
    <recommendedName>
        <fullName evidence="4">Flagellar hook-length control protein FliK</fullName>
    </recommendedName>
</protein>
<proteinExistence type="predicted"/>
<organism evidence="2 3">
    <name type="scientific">Diaphorobacter limosus</name>
    <dbReference type="NCBI Taxonomy" id="3036128"/>
    <lineage>
        <taxon>Bacteria</taxon>
        <taxon>Pseudomonadati</taxon>
        <taxon>Pseudomonadota</taxon>
        <taxon>Betaproteobacteria</taxon>
        <taxon>Burkholderiales</taxon>
        <taxon>Comamonadaceae</taxon>
        <taxon>Diaphorobacter</taxon>
    </lineage>
</organism>
<dbReference type="EMBL" id="CP136921">
    <property type="protein sequence ID" value="WOO32548.1"/>
    <property type="molecule type" value="Genomic_DNA"/>
</dbReference>
<evidence type="ECO:0000313" key="3">
    <source>
        <dbReference type="Proteomes" id="UP001303211"/>
    </source>
</evidence>